<evidence type="ECO:0000256" key="5">
    <source>
        <dbReference type="ARBA" id="ARBA00022679"/>
    </source>
</evidence>
<evidence type="ECO:0000256" key="10">
    <source>
        <dbReference type="SAM" id="MobiDB-lite"/>
    </source>
</evidence>
<keyword evidence="6" id="KW-0677">Repeat</keyword>
<keyword evidence="12" id="KW-1185">Reference proteome</keyword>
<evidence type="ECO:0000256" key="9">
    <source>
        <dbReference type="RuleBase" id="RU367120"/>
    </source>
</evidence>
<comment type="catalytic activity">
    <reaction evidence="8 9">
        <text>geranylgeranyl diphosphate + L-cysteinyl-[protein] = S-geranylgeranyl-L-cysteinyl-[protein] + diphosphate</text>
        <dbReference type="Rhea" id="RHEA:21240"/>
        <dbReference type="Rhea" id="RHEA-COMP:10131"/>
        <dbReference type="Rhea" id="RHEA-COMP:11537"/>
        <dbReference type="ChEBI" id="CHEBI:29950"/>
        <dbReference type="ChEBI" id="CHEBI:33019"/>
        <dbReference type="ChEBI" id="CHEBI:57533"/>
        <dbReference type="ChEBI" id="CHEBI:86021"/>
        <dbReference type="EC" id="2.5.1.60"/>
    </reaction>
</comment>
<dbReference type="OrthoDB" id="1658at2759"/>
<dbReference type="InterPro" id="IPR002088">
    <property type="entry name" value="Prenyl_trans_a"/>
</dbReference>
<evidence type="ECO:0000256" key="8">
    <source>
        <dbReference type="ARBA" id="ARBA00047658"/>
    </source>
</evidence>
<dbReference type="Gene3D" id="1.25.40.120">
    <property type="entry name" value="Protein prenylyltransferase"/>
    <property type="match status" value="1"/>
</dbReference>
<dbReference type="PROSITE" id="PS51147">
    <property type="entry name" value="PFTA"/>
    <property type="match status" value="5"/>
</dbReference>
<dbReference type="AlphaFoldDB" id="A0A5E8BTD9"/>
<dbReference type="EMBL" id="CABVLU010000003">
    <property type="protein sequence ID" value="VVT54341.1"/>
    <property type="molecule type" value="Genomic_DNA"/>
</dbReference>
<dbReference type="PANTHER" id="PTHR11129">
    <property type="entry name" value="PROTEIN FARNESYLTRANSFERASE ALPHA SUBUNIT/RAB GERANYLGERANYL TRANSFERASE ALPHA SUBUNIT"/>
    <property type="match status" value="1"/>
</dbReference>
<organism evidence="11 12">
    <name type="scientific">Magnusiomyces paraingens</name>
    <dbReference type="NCBI Taxonomy" id="2606893"/>
    <lineage>
        <taxon>Eukaryota</taxon>
        <taxon>Fungi</taxon>
        <taxon>Dikarya</taxon>
        <taxon>Ascomycota</taxon>
        <taxon>Saccharomycotina</taxon>
        <taxon>Dipodascomycetes</taxon>
        <taxon>Dipodascales</taxon>
        <taxon>Dipodascaceae</taxon>
        <taxon>Magnusiomyces</taxon>
    </lineage>
</organism>
<evidence type="ECO:0000256" key="3">
    <source>
        <dbReference type="ARBA" id="ARBA00014772"/>
    </source>
</evidence>
<evidence type="ECO:0000256" key="6">
    <source>
        <dbReference type="ARBA" id="ARBA00022737"/>
    </source>
</evidence>
<evidence type="ECO:0000256" key="4">
    <source>
        <dbReference type="ARBA" id="ARBA00022602"/>
    </source>
</evidence>
<dbReference type="GO" id="GO:0005968">
    <property type="term" value="C:Rab-protein geranylgeranyltransferase complex"/>
    <property type="evidence" value="ECO:0007669"/>
    <property type="project" value="TreeGrafter"/>
</dbReference>
<accession>A0A5E8BTD9</accession>
<dbReference type="PANTHER" id="PTHR11129:SF2">
    <property type="entry name" value="GERANYLGERANYL TRANSFERASE TYPE-2 SUBUNIT ALPHA"/>
    <property type="match status" value="1"/>
</dbReference>
<reference evidence="11 12" key="1">
    <citation type="submission" date="2019-09" db="EMBL/GenBank/DDBJ databases">
        <authorList>
            <person name="Brejova B."/>
        </authorList>
    </citation>
    <scope>NUCLEOTIDE SEQUENCE [LARGE SCALE GENOMIC DNA]</scope>
</reference>
<dbReference type="RefSeq" id="XP_031854633.1">
    <property type="nucleotide sequence ID" value="XM_031998742.1"/>
</dbReference>
<dbReference type="GeneID" id="43582842"/>
<keyword evidence="5 9" id="KW-0808">Transferase</keyword>
<dbReference type="FunFam" id="1.25.40.120:FF:000035">
    <property type="entry name" value="Geranylgeranyl transferase type-2 subunit alpha"/>
    <property type="match status" value="1"/>
</dbReference>
<proteinExistence type="inferred from homology"/>
<dbReference type="Proteomes" id="UP000398389">
    <property type="component" value="Unassembled WGS sequence"/>
</dbReference>
<keyword evidence="4 9" id="KW-0637">Prenyltransferase</keyword>
<dbReference type="SUPFAM" id="SSF48439">
    <property type="entry name" value="Protein prenylyltransferase"/>
    <property type="match status" value="1"/>
</dbReference>
<comment type="similarity">
    <text evidence="1 9">Belongs to the protein prenyltransferase subunit alpha family.</text>
</comment>
<sequence length="382" mass="44911">MNHSVKRKNTPQDVLERKKRHDAPLIKEYQTLTALCFENRRNKKQDNKALQVTTDLLDLNPDNYTFWNIRREIFLESIFPGLEKTQDTSDSNSVAAAAAAAAKQKLLLNEIHFVLSKMKVYPKSYWLWNHRSWCINQFPEADWNQELGLVDYLLSKDQRNFHGWHYRRIVIDKLNTLQQYKPAADDPDKTLVQHEFRFTTLKINQDFSNFSAWYNRALLIPSYLTEKVAEEKASGEKEETLRIAFLDGEINYVQQALFTDPDLSSAWFYHKWLYNNLQRSIVPGLSTAKCAEYLQKEIDIVEELAAEEPENSYCLLALVYLRDHMRSNEQQEGESKQKEEDSKRVVEVYNELQKIDPLRRNMYADWKATYLKGAHSKAEQAK</sequence>
<evidence type="ECO:0000313" key="12">
    <source>
        <dbReference type="Proteomes" id="UP000398389"/>
    </source>
</evidence>
<name>A0A5E8BTD9_9ASCO</name>
<dbReference type="Pfam" id="PF01239">
    <property type="entry name" value="PPTA"/>
    <property type="match status" value="5"/>
</dbReference>
<evidence type="ECO:0000256" key="2">
    <source>
        <dbReference type="ARBA" id="ARBA00012656"/>
    </source>
</evidence>
<evidence type="ECO:0000256" key="1">
    <source>
        <dbReference type="ARBA" id="ARBA00006734"/>
    </source>
</evidence>
<evidence type="ECO:0000313" key="11">
    <source>
        <dbReference type="EMBL" id="VVT54341.1"/>
    </source>
</evidence>
<gene>
    <name evidence="11" type="ORF">SAPINGB_P004027</name>
</gene>
<feature type="region of interest" description="Disordered" evidence="10">
    <location>
        <begin position="1"/>
        <end position="20"/>
    </location>
</feature>
<dbReference type="GO" id="GO:0097354">
    <property type="term" value="P:prenylation"/>
    <property type="evidence" value="ECO:0007669"/>
    <property type="project" value="UniProtKB-UniRule"/>
</dbReference>
<comment type="function">
    <text evidence="9">Catalyzes the transfer of a geranyl-geranyl moiety from geranyl-geranyl pyrophosphate to cysteines occuring in specific C-terminal amino acid sequences.</text>
</comment>
<protein>
    <recommendedName>
        <fullName evidence="3 9">Geranylgeranyl transferase type-2 subunit alpha</fullName>
        <ecNumber evidence="2 9">2.5.1.60</ecNumber>
    </recommendedName>
    <alternativeName>
        <fullName evidence="7 9">Geranylgeranyl transferase type II subunit alpha</fullName>
    </alternativeName>
</protein>
<dbReference type="EC" id="2.5.1.60" evidence="2 9"/>
<dbReference type="GO" id="GO:0004663">
    <property type="term" value="F:Rab geranylgeranyltransferase activity"/>
    <property type="evidence" value="ECO:0007669"/>
    <property type="project" value="UniProtKB-UniRule"/>
</dbReference>
<evidence type="ECO:0000256" key="7">
    <source>
        <dbReference type="ARBA" id="ARBA00031267"/>
    </source>
</evidence>